<protein>
    <recommendedName>
        <fullName evidence="1">Coenzyme Q-binding protein COQ10 START domain-containing protein</fullName>
    </recommendedName>
</protein>
<dbReference type="Proteomes" id="UP000316726">
    <property type="component" value="Chromosome 20"/>
</dbReference>
<evidence type="ECO:0000259" key="1">
    <source>
        <dbReference type="Pfam" id="PF03364"/>
    </source>
</evidence>
<dbReference type="PANTHER" id="PTHR33824:SF7">
    <property type="entry name" value="POLYKETIDE CYCLASE_DEHYDRASE AND LIPID TRANSPORT SUPERFAMILY PROTEIN"/>
    <property type="match status" value="1"/>
</dbReference>
<dbReference type="InterPro" id="IPR047137">
    <property type="entry name" value="ORF3"/>
</dbReference>
<gene>
    <name evidence="2" type="ORF">A3770_20p85640</name>
</gene>
<dbReference type="STRING" id="1764295.A0A5B8N178"/>
<dbReference type="InterPro" id="IPR023393">
    <property type="entry name" value="START-like_dom_sf"/>
</dbReference>
<sequence length="179" mass="20656">MGKVLAPVRVWKKNSAEVKVPVPVDVCWDLWDDRPRIPEWMGWISSVTVQEDDDRLSLWSLETEQFGQTFKFSWFSKNLTPIRHRLIHWVSVDDGNRGGGLLRGFVSVKNKGEIQFRTLSEEECVIRLVISYELPTVLMPLADLLKPTVDGILLEYMNKFETVAKNEHSKLKLLAEEDS</sequence>
<name>A0A5B8N178_9CHLO</name>
<dbReference type="AlphaFoldDB" id="A0A5B8N178"/>
<reference evidence="2 3" key="1">
    <citation type="submission" date="2018-07" db="EMBL/GenBank/DDBJ databases">
        <title>The complete nuclear genome of the prasinophyte Chloropicon primus (CCMP1205).</title>
        <authorList>
            <person name="Pombert J.-F."/>
            <person name="Otis C."/>
            <person name="Turmel M."/>
            <person name="Lemieux C."/>
        </authorList>
    </citation>
    <scope>NUCLEOTIDE SEQUENCE [LARGE SCALE GENOMIC DNA]</scope>
    <source>
        <strain evidence="2 3">CCMP1205</strain>
    </source>
</reference>
<evidence type="ECO:0000313" key="3">
    <source>
        <dbReference type="Proteomes" id="UP000316726"/>
    </source>
</evidence>
<organism evidence="2 3">
    <name type="scientific">Chloropicon primus</name>
    <dbReference type="NCBI Taxonomy" id="1764295"/>
    <lineage>
        <taxon>Eukaryota</taxon>
        <taxon>Viridiplantae</taxon>
        <taxon>Chlorophyta</taxon>
        <taxon>Chloropicophyceae</taxon>
        <taxon>Chloropicales</taxon>
        <taxon>Chloropicaceae</taxon>
        <taxon>Chloropicon</taxon>
    </lineage>
</organism>
<accession>A0A5B8N178</accession>
<dbReference type="PANTHER" id="PTHR33824">
    <property type="entry name" value="POLYKETIDE CYCLASE/DEHYDRASE AND LIPID TRANSPORT SUPERFAMILY PROTEIN"/>
    <property type="match status" value="1"/>
</dbReference>
<keyword evidence="3" id="KW-1185">Reference proteome</keyword>
<dbReference type="InterPro" id="IPR005031">
    <property type="entry name" value="COQ10_START"/>
</dbReference>
<evidence type="ECO:0000313" key="2">
    <source>
        <dbReference type="EMBL" id="QDZ26046.1"/>
    </source>
</evidence>
<feature type="domain" description="Coenzyme Q-binding protein COQ10 START" evidence="1">
    <location>
        <begin position="20"/>
        <end position="147"/>
    </location>
</feature>
<dbReference type="EMBL" id="CP031053">
    <property type="protein sequence ID" value="QDZ26046.1"/>
    <property type="molecule type" value="Genomic_DNA"/>
</dbReference>
<proteinExistence type="predicted"/>
<dbReference type="Gene3D" id="3.30.530.20">
    <property type="match status" value="1"/>
</dbReference>
<dbReference type="Pfam" id="PF03364">
    <property type="entry name" value="Polyketide_cyc"/>
    <property type="match status" value="1"/>
</dbReference>
<dbReference type="OrthoDB" id="47798at2759"/>
<dbReference type="SUPFAM" id="SSF55961">
    <property type="entry name" value="Bet v1-like"/>
    <property type="match status" value="1"/>
</dbReference>